<proteinExistence type="predicted"/>
<dbReference type="EMBL" id="CP018889">
    <property type="protein sequence ID" value="AUI68948.1"/>
    <property type="molecule type" value="Genomic_DNA"/>
</dbReference>
<protein>
    <submittedName>
        <fullName evidence="7">EF-P lysine aminoacylase GenX</fullName>
    </submittedName>
</protein>
<keyword evidence="4" id="KW-0067">ATP-binding</keyword>
<dbReference type="AlphaFoldDB" id="A0A2N9YEN5"/>
<keyword evidence="2" id="KW-0436">Ligase</keyword>
<dbReference type="KEGG" id="blep:AL038_14545"/>
<dbReference type="GO" id="GO:0004824">
    <property type="term" value="F:lysine-tRNA ligase activity"/>
    <property type="evidence" value="ECO:0007669"/>
    <property type="project" value="InterPro"/>
</dbReference>
<accession>A0A2N9YEN5</accession>
<dbReference type="PRINTS" id="PR00982">
    <property type="entry name" value="TRNASYNTHLYS"/>
</dbReference>
<dbReference type="InterPro" id="IPR004364">
    <property type="entry name" value="Aa-tRNA-synt_II"/>
</dbReference>
<dbReference type="Pfam" id="PF00152">
    <property type="entry name" value="tRNA-synt_2"/>
    <property type="match status" value="1"/>
</dbReference>
<evidence type="ECO:0000256" key="1">
    <source>
        <dbReference type="ARBA" id="ARBA00011738"/>
    </source>
</evidence>
<dbReference type="NCBIfam" id="NF006828">
    <property type="entry name" value="PRK09350.1"/>
    <property type="match status" value="1"/>
</dbReference>
<dbReference type="NCBIfam" id="TIGR00462">
    <property type="entry name" value="genX"/>
    <property type="match status" value="1"/>
</dbReference>
<gene>
    <name evidence="7" type="primary">genX</name>
    <name evidence="7" type="ORF">BLE401_09715</name>
</gene>
<dbReference type="STRING" id="288004.AL038_14545"/>
<feature type="domain" description="Aminoacyl-transfer RNA synthetases class-II family profile" evidence="6">
    <location>
        <begin position="18"/>
        <end position="304"/>
    </location>
</feature>
<name>A0A2N9YEN5_9GAMM</name>
<dbReference type="InterPro" id="IPR045864">
    <property type="entry name" value="aa-tRNA-synth_II/BPL/LPL"/>
</dbReference>
<dbReference type="SUPFAM" id="SSF55681">
    <property type="entry name" value="Class II aaRS and biotin synthetases"/>
    <property type="match status" value="1"/>
</dbReference>
<dbReference type="GO" id="GO:0006430">
    <property type="term" value="P:lysyl-tRNA aminoacylation"/>
    <property type="evidence" value="ECO:0007669"/>
    <property type="project" value="InterPro"/>
</dbReference>
<organism evidence="7 8">
    <name type="scientific">Beggiatoa leptomitoformis</name>
    <dbReference type="NCBI Taxonomy" id="288004"/>
    <lineage>
        <taxon>Bacteria</taxon>
        <taxon>Pseudomonadati</taxon>
        <taxon>Pseudomonadota</taxon>
        <taxon>Gammaproteobacteria</taxon>
        <taxon>Thiotrichales</taxon>
        <taxon>Thiotrichaceae</taxon>
        <taxon>Beggiatoa</taxon>
    </lineage>
</organism>
<comment type="catalytic activity">
    <reaction evidence="5">
        <text>D-beta-lysine + L-lysyl-[protein] + ATP = N(6)-((3R)-3,6-diaminohexanoyl)-L-lysyl-[protein] + AMP + diphosphate + H(+)</text>
        <dbReference type="Rhea" id="RHEA:83435"/>
        <dbReference type="Rhea" id="RHEA-COMP:9752"/>
        <dbReference type="Rhea" id="RHEA-COMP:20131"/>
        <dbReference type="ChEBI" id="CHEBI:15378"/>
        <dbReference type="ChEBI" id="CHEBI:29969"/>
        <dbReference type="ChEBI" id="CHEBI:30616"/>
        <dbReference type="ChEBI" id="CHEBI:33019"/>
        <dbReference type="ChEBI" id="CHEBI:84138"/>
        <dbReference type="ChEBI" id="CHEBI:156053"/>
        <dbReference type="ChEBI" id="CHEBI:456215"/>
    </reaction>
    <physiologicalReaction direction="left-to-right" evidence="5">
        <dbReference type="Rhea" id="RHEA:83436"/>
    </physiologicalReaction>
</comment>
<dbReference type="PROSITE" id="PS50862">
    <property type="entry name" value="AA_TRNA_LIGASE_II"/>
    <property type="match status" value="1"/>
</dbReference>
<keyword evidence="3" id="KW-0547">Nucleotide-binding</keyword>
<dbReference type="GO" id="GO:0005829">
    <property type="term" value="C:cytosol"/>
    <property type="evidence" value="ECO:0007669"/>
    <property type="project" value="TreeGrafter"/>
</dbReference>
<dbReference type="PANTHER" id="PTHR42918">
    <property type="entry name" value="LYSYL-TRNA SYNTHETASE"/>
    <property type="match status" value="1"/>
</dbReference>
<evidence type="ECO:0000256" key="2">
    <source>
        <dbReference type="ARBA" id="ARBA00022598"/>
    </source>
</evidence>
<dbReference type="FunFam" id="3.30.930.10:FF:000017">
    <property type="entry name" value="Elongation factor P--(R)-beta-lysine ligase"/>
    <property type="match status" value="1"/>
</dbReference>
<dbReference type="GO" id="GO:0000049">
    <property type="term" value="F:tRNA binding"/>
    <property type="evidence" value="ECO:0007669"/>
    <property type="project" value="TreeGrafter"/>
</dbReference>
<dbReference type="OrthoDB" id="9802326at2"/>
<dbReference type="InterPro" id="IPR006195">
    <property type="entry name" value="aa-tRNA-synth_II"/>
</dbReference>
<evidence type="ECO:0000256" key="5">
    <source>
        <dbReference type="ARBA" id="ARBA00052794"/>
    </source>
</evidence>
<evidence type="ECO:0000259" key="6">
    <source>
        <dbReference type="PROSITE" id="PS50862"/>
    </source>
</evidence>
<dbReference type="InterPro" id="IPR004525">
    <property type="entry name" value="EpmA"/>
</dbReference>
<dbReference type="GO" id="GO:0005524">
    <property type="term" value="F:ATP binding"/>
    <property type="evidence" value="ECO:0007669"/>
    <property type="project" value="UniProtKB-KW"/>
</dbReference>
<evidence type="ECO:0000313" key="7">
    <source>
        <dbReference type="EMBL" id="AUI68948.1"/>
    </source>
</evidence>
<reference evidence="8" key="1">
    <citation type="submission" date="2016-12" db="EMBL/GenBank/DDBJ databases">
        <title>Complete Genome Sequence of Beggiatoa leptomitiformis D-401.</title>
        <authorList>
            <person name="Fomenkov A."/>
            <person name="Vincze T."/>
            <person name="Grabovich M."/>
            <person name="Anton B.P."/>
            <person name="Dubinina G."/>
            <person name="Orlova M."/>
            <person name="Belousova E."/>
            <person name="Roberts R.J."/>
        </authorList>
    </citation>
    <scope>NUCLEOTIDE SEQUENCE [LARGE SCALE GENOMIC DNA]</scope>
    <source>
        <strain evidence="8">D-401</strain>
    </source>
</reference>
<evidence type="ECO:0000256" key="4">
    <source>
        <dbReference type="ARBA" id="ARBA00022840"/>
    </source>
</evidence>
<comment type="subunit">
    <text evidence="1">Homodimer.</text>
</comment>
<dbReference type="PANTHER" id="PTHR42918:SF6">
    <property type="entry name" value="ELONGATION FACTOR P--(R)-BETA-LYSINE LIGASE"/>
    <property type="match status" value="1"/>
</dbReference>
<dbReference type="Gene3D" id="3.30.930.10">
    <property type="entry name" value="Bira Bifunctional Protein, Domain 2"/>
    <property type="match status" value="1"/>
</dbReference>
<dbReference type="RefSeq" id="WP_062154018.1">
    <property type="nucleotide sequence ID" value="NZ_CP012373.2"/>
</dbReference>
<evidence type="ECO:0000256" key="3">
    <source>
        <dbReference type="ARBA" id="ARBA00022741"/>
    </source>
</evidence>
<keyword evidence="8" id="KW-1185">Reference proteome</keyword>
<sequence>MKTVPSLPWQPSATLAVLRSRSQFYQTIRAFFQARDVWEVETPILSSASVPEPMIAPFHTYYHGDKPLQLFLQTSPELPMKRLLASGSGAIFQICKVFRDGEAGKKHNPEFSLLEWYRPHFSLSALIDEVSALLQTVLACSPVEIVNYCDVFQQYTGLHPLHTPLEALQYATVAAGLVTTQPLDRDSCLQFLMSVQVEPHIGKTCPTVVQYFPATQAALARKCLDNPQLAERFEVYFQGMELANGFHELADPIEQRRRFIEDLQRRADLQLPQYPIDENFLTALHSGLPDCAGVAIGLDRLLMLKVGAQQIQQVLAFSVENA</sequence>
<evidence type="ECO:0000313" key="8">
    <source>
        <dbReference type="Proteomes" id="UP000234271"/>
    </source>
</evidence>
<dbReference type="InterPro" id="IPR018149">
    <property type="entry name" value="Lys-tRNA-synth_II_C"/>
</dbReference>
<dbReference type="Proteomes" id="UP000234271">
    <property type="component" value="Chromosome"/>
</dbReference>